<feature type="signal peptide" evidence="18">
    <location>
        <begin position="1"/>
        <end position="22"/>
    </location>
</feature>
<accession>A0A3L6TLV7</accession>
<comment type="catalytic activity">
    <reaction evidence="12">
        <text>L-seryl-[protein] + ATP = O-phospho-L-seryl-[protein] + ADP + H(+)</text>
        <dbReference type="Rhea" id="RHEA:17989"/>
        <dbReference type="Rhea" id="RHEA-COMP:9863"/>
        <dbReference type="Rhea" id="RHEA-COMP:11604"/>
        <dbReference type="ChEBI" id="CHEBI:15378"/>
        <dbReference type="ChEBI" id="CHEBI:29999"/>
        <dbReference type="ChEBI" id="CHEBI:30616"/>
        <dbReference type="ChEBI" id="CHEBI:83421"/>
        <dbReference type="ChEBI" id="CHEBI:456216"/>
    </reaction>
</comment>
<dbReference type="GO" id="GO:0004674">
    <property type="term" value="F:protein serine/threonine kinase activity"/>
    <property type="evidence" value="ECO:0007669"/>
    <property type="project" value="UniProtKB-KW"/>
</dbReference>
<feature type="chain" id="PRO_5018190674" evidence="18">
    <location>
        <begin position="23"/>
        <end position="713"/>
    </location>
</feature>
<dbReference type="Pfam" id="PF00069">
    <property type="entry name" value="Pkinase"/>
    <property type="match status" value="1"/>
</dbReference>
<dbReference type="Gene3D" id="1.10.510.10">
    <property type="entry name" value="Transferase(Phosphotransferase) domain 1"/>
    <property type="match status" value="1"/>
</dbReference>
<organism evidence="20 21">
    <name type="scientific">Panicum miliaceum</name>
    <name type="common">Proso millet</name>
    <name type="synonym">Broomcorn millet</name>
    <dbReference type="NCBI Taxonomy" id="4540"/>
    <lineage>
        <taxon>Eukaryota</taxon>
        <taxon>Viridiplantae</taxon>
        <taxon>Streptophyta</taxon>
        <taxon>Embryophyta</taxon>
        <taxon>Tracheophyta</taxon>
        <taxon>Spermatophyta</taxon>
        <taxon>Magnoliopsida</taxon>
        <taxon>Liliopsida</taxon>
        <taxon>Poales</taxon>
        <taxon>Poaceae</taxon>
        <taxon>PACMAD clade</taxon>
        <taxon>Panicoideae</taxon>
        <taxon>Panicodae</taxon>
        <taxon>Paniceae</taxon>
        <taxon>Panicinae</taxon>
        <taxon>Panicum</taxon>
        <taxon>Panicum sect. Panicum</taxon>
    </lineage>
</organism>
<keyword evidence="6 15" id="KW-0547">Nucleotide-binding</keyword>
<dbReference type="SMART" id="SM00220">
    <property type="entry name" value="S_TKc"/>
    <property type="match status" value="1"/>
</dbReference>
<dbReference type="PROSITE" id="PS50011">
    <property type="entry name" value="PROTEIN_KINASE_DOM"/>
    <property type="match status" value="1"/>
</dbReference>
<keyword evidence="9 17" id="KW-1133">Transmembrane helix</keyword>
<comment type="subcellular location">
    <subcellularLocation>
        <location evidence="1">Membrane</location>
        <topology evidence="1">Single-pass membrane protein</topology>
    </subcellularLocation>
</comment>
<dbReference type="Gene3D" id="3.30.200.20">
    <property type="entry name" value="Phosphorylase Kinase, domain 1"/>
    <property type="match status" value="1"/>
</dbReference>
<reference evidence="21" key="1">
    <citation type="journal article" date="2019" name="Nat. Commun.">
        <title>The genome of broomcorn millet.</title>
        <authorList>
            <person name="Zou C."/>
            <person name="Miki D."/>
            <person name="Li D."/>
            <person name="Tang Q."/>
            <person name="Xiao L."/>
            <person name="Rajput S."/>
            <person name="Deng P."/>
            <person name="Jia W."/>
            <person name="Huang R."/>
            <person name="Zhang M."/>
            <person name="Sun Y."/>
            <person name="Hu J."/>
            <person name="Fu X."/>
            <person name="Schnable P.S."/>
            <person name="Li F."/>
            <person name="Zhang H."/>
            <person name="Feng B."/>
            <person name="Zhu X."/>
            <person name="Liu R."/>
            <person name="Schnable J.C."/>
            <person name="Zhu J.-K."/>
            <person name="Zhang H."/>
        </authorList>
    </citation>
    <scope>NUCLEOTIDE SEQUENCE [LARGE SCALE GENOMIC DNA]</scope>
</reference>
<evidence type="ECO:0000256" key="12">
    <source>
        <dbReference type="ARBA" id="ARBA00047558"/>
    </source>
</evidence>
<dbReference type="FunFam" id="1.10.510.10:FF:000161">
    <property type="entry name" value="Wall-associated receptor kinase-like 20"/>
    <property type="match status" value="1"/>
</dbReference>
<protein>
    <submittedName>
        <fullName evidence="20">Wall-associated receptor kinase-like 14</fullName>
    </submittedName>
</protein>
<evidence type="ECO:0000256" key="9">
    <source>
        <dbReference type="ARBA" id="ARBA00022989"/>
    </source>
</evidence>
<feature type="region of interest" description="Disordered" evidence="16">
    <location>
        <begin position="641"/>
        <end position="713"/>
    </location>
</feature>
<dbReference type="Proteomes" id="UP000275267">
    <property type="component" value="Unassembled WGS sequence"/>
</dbReference>
<evidence type="ECO:0000256" key="8">
    <source>
        <dbReference type="ARBA" id="ARBA00022840"/>
    </source>
</evidence>
<proteinExistence type="predicted"/>
<dbReference type="InterPro" id="IPR008271">
    <property type="entry name" value="Ser/Thr_kinase_AS"/>
</dbReference>
<keyword evidence="2" id="KW-0723">Serine/threonine-protein kinase</keyword>
<evidence type="ECO:0000256" key="11">
    <source>
        <dbReference type="ARBA" id="ARBA00023180"/>
    </source>
</evidence>
<gene>
    <name evidence="20" type="ORF">C2845_PM01G07990</name>
</gene>
<evidence type="ECO:0000256" key="18">
    <source>
        <dbReference type="SAM" id="SignalP"/>
    </source>
</evidence>
<evidence type="ECO:0000256" key="13">
    <source>
        <dbReference type="ARBA" id="ARBA00047951"/>
    </source>
</evidence>
<evidence type="ECO:0000256" key="17">
    <source>
        <dbReference type="SAM" id="Phobius"/>
    </source>
</evidence>
<dbReference type="PROSITE" id="PS00108">
    <property type="entry name" value="PROTEIN_KINASE_ST"/>
    <property type="match status" value="1"/>
</dbReference>
<evidence type="ECO:0000256" key="14">
    <source>
        <dbReference type="ARBA" id="ARBA00056804"/>
    </source>
</evidence>
<dbReference type="PANTHER" id="PTHR46008">
    <property type="entry name" value="LEAF RUST 10 DISEASE-RESISTANCE LOCUS RECEPTOR-LIKE PROTEIN KINASE-LIKE 1.4"/>
    <property type="match status" value="1"/>
</dbReference>
<evidence type="ECO:0000313" key="21">
    <source>
        <dbReference type="Proteomes" id="UP000275267"/>
    </source>
</evidence>
<sequence>MRTAAAAALLLLLLPWVLPAHAAAAGNGSCARSCGGLTVRYPFGFSPGCEIRLGCDQANGTAWLGAARELGLLVSNVTARALVLALRPNCSRRLDASVEALFSRSYAPSSQNALVVSSCGPAARTGNCSVPATAYLNNSSRCDRAAAASIRCVLPPQSRGDSGGALRRFLNRTEMHALGSECAGLVSAVSWDTPVPALLLDSLELEWWVRGPCRCSPHANCTLVTTPNATEVQDAFRCECYEGFQGDGFAAGTGCRRVSVPKCNPSKNLAEGCGKTIQIALLVAGIVFGALVTGVTCVVYQLLKRRSASIRTKRSTKRLLSEASGAVPFYSYREIERATDGFSDAKRLGTGAYGTVYAGRLGDSRLVAVKRIRQRDNAGLDCVMNEVKLVSCVCHRNLVRLLGCCIEQGQQILVYEFMPNGTLAQHLQRERGPAAMPWTVRLRIAAETAKAIAYLHSEVDPPIYHRDVKSSNILLDYEYNSKVADFGLSRLGKAPLGDSSHISTAPQGTPGYVDPQYHQNFHLSDRSDVYSFGVVLVEIITAMKAVDLTRAPSEVNLAQLAVDRIGRGRVDDIVDPYLDPHRDAWTLSSIHKVAELAFRCLAFHSEMRPSMAEVADELDQIQRSGWAPSADDAAYMSTSSSICSSASSTRGTDRSWGAGRSRTDRERAAASALAVQETAKDGAAESPVSVQERWFSDRSSPSSNSLLGSRPLH</sequence>
<feature type="transmembrane region" description="Helical" evidence="17">
    <location>
        <begin position="279"/>
        <end position="303"/>
    </location>
</feature>
<dbReference type="FunFam" id="3.30.200.20:FF:000481">
    <property type="entry name" value="Wall-associated receptor kinase-like 14"/>
    <property type="match status" value="1"/>
</dbReference>
<comment type="caution">
    <text evidence="20">The sequence shown here is derived from an EMBL/GenBank/DDBJ whole genome shotgun (WGS) entry which is preliminary data.</text>
</comment>
<evidence type="ECO:0000256" key="3">
    <source>
        <dbReference type="ARBA" id="ARBA00022679"/>
    </source>
</evidence>
<keyword evidence="21" id="KW-1185">Reference proteome</keyword>
<evidence type="ECO:0000256" key="16">
    <source>
        <dbReference type="SAM" id="MobiDB-lite"/>
    </source>
</evidence>
<evidence type="ECO:0000256" key="15">
    <source>
        <dbReference type="PROSITE-ProRule" id="PRU10141"/>
    </source>
</evidence>
<keyword evidence="8 15" id="KW-0067">ATP-binding</keyword>
<dbReference type="Gene3D" id="2.10.25.10">
    <property type="entry name" value="Laminin"/>
    <property type="match status" value="1"/>
</dbReference>
<dbReference type="GO" id="GO:0005886">
    <property type="term" value="C:plasma membrane"/>
    <property type="evidence" value="ECO:0007669"/>
    <property type="project" value="UniProtKB-ARBA"/>
</dbReference>
<feature type="compositionally biased region" description="Low complexity" evidence="16">
    <location>
        <begin position="697"/>
        <end position="713"/>
    </location>
</feature>
<feature type="domain" description="Protein kinase" evidence="19">
    <location>
        <begin position="342"/>
        <end position="621"/>
    </location>
</feature>
<keyword evidence="5 18" id="KW-0732">Signal</keyword>
<evidence type="ECO:0000256" key="1">
    <source>
        <dbReference type="ARBA" id="ARBA00004167"/>
    </source>
</evidence>
<evidence type="ECO:0000259" key="19">
    <source>
        <dbReference type="PROSITE" id="PS50011"/>
    </source>
</evidence>
<keyword evidence="10 17" id="KW-0472">Membrane</keyword>
<evidence type="ECO:0000313" key="20">
    <source>
        <dbReference type="EMBL" id="RLN40606.1"/>
    </source>
</evidence>
<evidence type="ECO:0000256" key="4">
    <source>
        <dbReference type="ARBA" id="ARBA00022692"/>
    </source>
</evidence>
<name>A0A3L6TLV7_PANMI</name>
<dbReference type="InterPro" id="IPR011009">
    <property type="entry name" value="Kinase-like_dom_sf"/>
</dbReference>
<comment type="function">
    <text evidence="14">Serine/threonine-protein kinase that may function as a signaling receptor of extracellular matrix component.</text>
</comment>
<keyword evidence="11" id="KW-0325">Glycoprotein</keyword>
<dbReference type="PANTHER" id="PTHR46008:SF62">
    <property type="entry name" value="PROTEIN KINASE DOMAIN-CONTAINING PROTEIN"/>
    <property type="match status" value="1"/>
</dbReference>
<dbReference type="AlphaFoldDB" id="A0A3L6TLV7"/>
<comment type="catalytic activity">
    <reaction evidence="13">
        <text>L-threonyl-[protein] + ATP = O-phospho-L-threonyl-[protein] + ADP + H(+)</text>
        <dbReference type="Rhea" id="RHEA:46608"/>
        <dbReference type="Rhea" id="RHEA-COMP:11060"/>
        <dbReference type="Rhea" id="RHEA-COMP:11605"/>
        <dbReference type="ChEBI" id="CHEBI:15378"/>
        <dbReference type="ChEBI" id="CHEBI:30013"/>
        <dbReference type="ChEBI" id="CHEBI:30616"/>
        <dbReference type="ChEBI" id="CHEBI:61977"/>
        <dbReference type="ChEBI" id="CHEBI:456216"/>
    </reaction>
</comment>
<feature type="binding site" evidence="15">
    <location>
        <position position="370"/>
    </location>
    <ligand>
        <name>ATP</name>
        <dbReference type="ChEBI" id="CHEBI:30616"/>
    </ligand>
</feature>
<dbReference type="EMBL" id="PQIB02000001">
    <property type="protein sequence ID" value="RLN40606.1"/>
    <property type="molecule type" value="Genomic_DNA"/>
</dbReference>
<dbReference type="GO" id="GO:0005524">
    <property type="term" value="F:ATP binding"/>
    <property type="evidence" value="ECO:0007669"/>
    <property type="project" value="UniProtKB-UniRule"/>
</dbReference>
<keyword evidence="4 17" id="KW-0812">Transmembrane</keyword>
<evidence type="ECO:0000256" key="7">
    <source>
        <dbReference type="ARBA" id="ARBA00022777"/>
    </source>
</evidence>
<evidence type="ECO:0000256" key="6">
    <source>
        <dbReference type="ARBA" id="ARBA00022741"/>
    </source>
</evidence>
<dbReference type="InterPro" id="IPR000719">
    <property type="entry name" value="Prot_kinase_dom"/>
</dbReference>
<dbReference type="SUPFAM" id="SSF56112">
    <property type="entry name" value="Protein kinase-like (PK-like)"/>
    <property type="match status" value="1"/>
</dbReference>
<evidence type="ECO:0000256" key="5">
    <source>
        <dbReference type="ARBA" id="ARBA00022729"/>
    </source>
</evidence>
<dbReference type="STRING" id="4540.A0A3L6TLV7"/>
<dbReference type="OrthoDB" id="4062651at2759"/>
<keyword evidence="7" id="KW-0418">Kinase</keyword>
<keyword evidence="3" id="KW-0808">Transferase</keyword>
<evidence type="ECO:0000256" key="2">
    <source>
        <dbReference type="ARBA" id="ARBA00022527"/>
    </source>
</evidence>
<evidence type="ECO:0000256" key="10">
    <source>
        <dbReference type="ARBA" id="ARBA00023136"/>
    </source>
</evidence>
<dbReference type="InterPro" id="IPR017441">
    <property type="entry name" value="Protein_kinase_ATP_BS"/>
</dbReference>
<dbReference type="PROSITE" id="PS00107">
    <property type="entry name" value="PROTEIN_KINASE_ATP"/>
    <property type="match status" value="1"/>
</dbReference>